<dbReference type="EMBL" id="BT138291">
    <property type="protein sequence ID" value="AFK38086.1"/>
    <property type="molecule type" value="mRNA"/>
</dbReference>
<sequence>MQKSENGSSESNLEFHMHRGSEIRSLNSSRGGGRKCRSWRRKFQRRRALVKKNRKRCW</sequence>
<feature type="compositionally biased region" description="Basic residues" evidence="1">
    <location>
        <begin position="32"/>
        <end position="58"/>
    </location>
</feature>
<feature type="region of interest" description="Disordered" evidence="1">
    <location>
        <begin position="1"/>
        <end position="58"/>
    </location>
</feature>
<protein>
    <submittedName>
        <fullName evidence="2">Uncharacterized protein</fullName>
    </submittedName>
</protein>
<proteinExistence type="evidence at transcript level"/>
<reference evidence="2" key="1">
    <citation type="submission" date="2012-05" db="EMBL/GenBank/DDBJ databases">
        <authorList>
            <person name="Krishnakumar V."/>
            <person name="Cheung F."/>
            <person name="Xiao Y."/>
            <person name="Chan A."/>
            <person name="Moskal W.A."/>
            <person name="Town C.D."/>
        </authorList>
    </citation>
    <scope>NUCLEOTIDE SEQUENCE</scope>
</reference>
<evidence type="ECO:0000256" key="1">
    <source>
        <dbReference type="SAM" id="MobiDB-lite"/>
    </source>
</evidence>
<evidence type="ECO:0000313" key="2">
    <source>
        <dbReference type="EMBL" id="AFK38086.1"/>
    </source>
</evidence>
<organism evidence="2">
    <name type="scientific">Lotus japonicus</name>
    <name type="common">Lotus corniculatus var. japonicus</name>
    <dbReference type="NCBI Taxonomy" id="34305"/>
    <lineage>
        <taxon>Eukaryota</taxon>
        <taxon>Viridiplantae</taxon>
        <taxon>Streptophyta</taxon>
        <taxon>Embryophyta</taxon>
        <taxon>Tracheophyta</taxon>
        <taxon>Spermatophyta</taxon>
        <taxon>Magnoliopsida</taxon>
        <taxon>eudicotyledons</taxon>
        <taxon>Gunneridae</taxon>
        <taxon>Pentapetalae</taxon>
        <taxon>rosids</taxon>
        <taxon>fabids</taxon>
        <taxon>Fabales</taxon>
        <taxon>Fabaceae</taxon>
        <taxon>Papilionoideae</taxon>
        <taxon>50 kb inversion clade</taxon>
        <taxon>NPAAA clade</taxon>
        <taxon>Hologalegina</taxon>
        <taxon>robinioid clade</taxon>
        <taxon>Loteae</taxon>
        <taxon>Lotus</taxon>
    </lineage>
</organism>
<feature type="compositionally biased region" description="Basic and acidic residues" evidence="1">
    <location>
        <begin position="13"/>
        <end position="22"/>
    </location>
</feature>
<name>I3SCU4_LOTJA</name>
<dbReference type="AlphaFoldDB" id="I3SCU4"/>
<feature type="compositionally biased region" description="Polar residues" evidence="1">
    <location>
        <begin position="1"/>
        <end position="12"/>
    </location>
</feature>
<accession>I3SCU4</accession>